<dbReference type="NCBIfam" id="TIGR03567">
    <property type="entry name" value="FMN_reduc_SsuE"/>
    <property type="match status" value="1"/>
</dbReference>
<feature type="domain" description="NADPH-dependent FMN reductase-like" evidence="4">
    <location>
        <begin position="3"/>
        <end position="143"/>
    </location>
</feature>
<keyword evidence="1" id="KW-0285">Flavoprotein</keyword>
<dbReference type="Proteomes" id="UP000190188">
    <property type="component" value="Unassembled WGS sequence"/>
</dbReference>
<dbReference type="InterPro" id="IPR029039">
    <property type="entry name" value="Flavoprotein-like_sf"/>
</dbReference>
<evidence type="ECO:0000256" key="1">
    <source>
        <dbReference type="ARBA" id="ARBA00022630"/>
    </source>
</evidence>
<organism evidence="5 6">
    <name type="scientific">Paenibacillus selenitireducens</name>
    <dbReference type="NCBI Taxonomy" id="1324314"/>
    <lineage>
        <taxon>Bacteria</taxon>
        <taxon>Bacillati</taxon>
        <taxon>Bacillota</taxon>
        <taxon>Bacilli</taxon>
        <taxon>Bacillales</taxon>
        <taxon>Paenibacillaceae</taxon>
        <taxon>Paenibacillus</taxon>
    </lineage>
</organism>
<evidence type="ECO:0000256" key="3">
    <source>
        <dbReference type="ARBA" id="ARBA00023002"/>
    </source>
</evidence>
<keyword evidence="2" id="KW-0288">FMN</keyword>
<keyword evidence="3" id="KW-0560">Oxidoreductase</keyword>
<proteinExistence type="predicted"/>
<accession>A0A1T2XKW5</accession>
<dbReference type="EMBL" id="MSZX01000002">
    <property type="protein sequence ID" value="OPA80510.1"/>
    <property type="molecule type" value="Genomic_DNA"/>
</dbReference>
<name>A0A1T2XKW5_9BACL</name>
<reference evidence="5 6" key="1">
    <citation type="submission" date="2017-01" db="EMBL/GenBank/DDBJ databases">
        <title>Genome analysis of Paenibacillus selenitrireducens ES3-24.</title>
        <authorList>
            <person name="Xu D."/>
            <person name="Yao R."/>
            <person name="Zheng S."/>
        </authorList>
    </citation>
    <scope>NUCLEOTIDE SEQUENCE [LARGE SCALE GENOMIC DNA]</scope>
    <source>
        <strain evidence="5 6">ES3-24</strain>
    </source>
</reference>
<evidence type="ECO:0000256" key="2">
    <source>
        <dbReference type="ARBA" id="ARBA00022643"/>
    </source>
</evidence>
<dbReference type="Pfam" id="PF03358">
    <property type="entry name" value="FMN_red"/>
    <property type="match status" value="1"/>
</dbReference>
<dbReference type="InterPro" id="IPR020048">
    <property type="entry name" value="NADPH-dep_FMN_reduc_SsuE"/>
</dbReference>
<sequence>MAKTAVISGSPSINSRLNGVLHLLQSQLLSAGIDIKVIEVRSLPPEDLIYTQFDSPVIVEANQVIADADAVVVATPIYKASYTGVIKTFLDVIPQKGLANKVILPVAMGGTIAHLLALDYALKPVLAALGASVQLSGVYALDAQVLRNEDGTFEVADELKQRISNVSHEFLHEIRLRAQAGTTRIH</sequence>
<dbReference type="InterPro" id="IPR051814">
    <property type="entry name" value="NAD(P)H-dep_FMN_reductase"/>
</dbReference>
<dbReference type="InterPro" id="IPR005025">
    <property type="entry name" value="FMN_Rdtase-like_dom"/>
</dbReference>
<dbReference type="OrthoDB" id="1643408at2"/>
<dbReference type="GO" id="GO:0046306">
    <property type="term" value="P:alkanesulfonate catabolic process"/>
    <property type="evidence" value="ECO:0007669"/>
    <property type="project" value="InterPro"/>
</dbReference>
<dbReference type="AlphaFoldDB" id="A0A1T2XKW5"/>
<comment type="caution">
    <text evidence="5">The sequence shown here is derived from an EMBL/GenBank/DDBJ whole genome shotgun (WGS) entry which is preliminary data.</text>
</comment>
<evidence type="ECO:0000313" key="5">
    <source>
        <dbReference type="EMBL" id="OPA80510.1"/>
    </source>
</evidence>
<dbReference type="PANTHER" id="PTHR43408:SF1">
    <property type="entry name" value="FMN REDUCTASE (NADPH)"/>
    <property type="match status" value="1"/>
</dbReference>
<evidence type="ECO:0000313" key="6">
    <source>
        <dbReference type="Proteomes" id="UP000190188"/>
    </source>
</evidence>
<protein>
    <submittedName>
        <fullName evidence="5">FMN reductase (NADPH)</fullName>
    </submittedName>
</protein>
<dbReference type="PANTHER" id="PTHR43408">
    <property type="entry name" value="FMN REDUCTASE (NADPH)"/>
    <property type="match status" value="1"/>
</dbReference>
<dbReference type="RefSeq" id="WP_078497857.1">
    <property type="nucleotide sequence ID" value="NZ_MSZX01000002.1"/>
</dbReference>
<dbReference type="SUPFAM" id="SSF52218">
    <property type="entry name" value="Flavoproteins"/>
    <property type="match status" value="1"/>
</dbReference>
<dbReference type="STRING" id="1324314.BVG16_07225"/>
<evidence type="ECO:0000259" key="4">
    <source>
        <dbReference type="Pfam" id="PF03358"/>
    </source>
</evidence>
<dbReference type="GO" id="GO:0008752">
    <property type="term" value="F:FMN reductase [NAD(P)H] activity"/>
    <property type="evidence" value="ECO:0007669"/>
    <property type="project" value="InterPro"/>
</dbReference>
<gene>
    <name evidence="5" type="ORF">BVG16_07225</name>
</gene>
<keyword evidence="6" id="KW-1185">Reference proteome</keyword>
<dbReference type="Gene3D" id="3.40.50.360">
    <property type="match status" value="1"/>
</dbReference>